<proteinExistence type="predicted"/>
<name>A0A0D8FVW9_9ACTN</name>
<dbReference type="AlphaFoldDB" id="A0A0D8FVW9"/>
<dbReference type="GeneID" id="78372215"/>
<dbReference type="EMBL" id="JXUW01000006">
    <property type="protein sequence ID" value="KJE77236.1"/>
    <property type="molecule type" value="Genomic_DNA"/>
</dbReference>
<dbReference type="RefSeq" id="WP_035392533.1">
    <property type="nucleotide sequence ID" value="NZ_JXUW01000006.1"/>
</dbReference>
<evidence type="ECO:0008006" key="3">
    <source>
        <dbReference type="Google" id="ProtNLM"/>
    </source>
</evidence>
<evidence type="ECO:0000313" key="1">
    <source>
        <dbReference type="EMBL" id="KJE77236.1"/>
    </source>
</evidence>
<reference evidence="1 2" key="1">
    <citation type="submission" date="2015-01" db="EMBL/GenBank/DDBJ databases">
        <title>Draft genome of the acidophilic iron oxidizer Ferrimicrobium acidiphilum strain T23.</title>
        <authorList>
            <person name="Poehlein A."/>
            <person name="Eisen S."/>
            <person name="Schloemann M."/>
            <person name="Johnson B.D."/>
            <person name="Daniel R."/>
            <person name="Muehling M."/>
        </authorList>
    </citation>
    <scope>NUCLEOTIDE SEQUENCE [LARGE SCALE GENOMIC DNA]</scope>
    <source>
        <strain evidence="1 2">T23</strain>
    </source>
</reference>
<dbReference type="Proteomes" id="UP000032336">
    <property type="component" value="Unassembled WGS sequence"/>
</dbReference>
<protein>
    <recommendedName>
        <fullName evidence="3">PilZ domain protein</fullName>
    </recommendedName>
</protein>
<organism evidence="1 2">
    <name type="scientific">Ferrimicrobium acidiphilum DSM 19497</name>
    <dbReference type="NCBI Taxonomy" id="1121877"/>
    <lineage>
        <taxon>Bacteria</taxon>
        <taxon>Bacillati</taxon>
        <taxon>Actinomycetota</taxon>
        <taxon>Acidimicrobiia</taxon>
        <taxon>Acidimicrobiales</taxon>
        <taxon>Acidimicrobiaceae</taxon>
        <taxon>Ferrimicrobium</taxon>
    </lineage>
</organism>
<evidence type="ECO:0000313" key="2">
    <source>
        <dbReference type="Proteomes" id="UP000032336"/>
    </source>
</evidence>
<dbReference type="STRING" id="1121877.FEAC_09480"/>
<gene>
    <name evidence="1" type="ORF">FEAC_09480</name>
</gene>
<sequence>MGDSYPLDRLCYPGKAVEIRVSGISVSTVASSVTDATLVFAEACAEGACEVRLTFLSEPYVATGDIHSLDRGCEVVIDGGFVPLNDRSAPRVAVDLNGTYYLRPPMVGVPMEIVDLSVSGLAFLPMLDLAPKLFERRMISFALEGREIRTVIELVGVEPQLLRGRFLRLSVSDEEAIAGYVMTRQVAERHRLSMLEVRTPSALDVVARRRYPLIEGVVVHEHALELSARGIQVEMQLPPSTAVNRQMLASALGSMVGEIRCGDLNDSFHYLSCIGFGDEPVDVAALGCLLLQSRLYECSPSELLLKTLGTTFGRAVISELKRGRDVLGYAAGAFEFRDDSGHEWRLFRRSLGVGLYSRTSEDRSSDGGWGTGVTSDLSTAEAELKSARLGQWIPPLAMVKLMKSSDRPLLLGCWYQDLEISRQLEEILYQLATSAEPR</sequence>
<keyword evidence="2" id="KW-1185">Reference proteome</keyword>
<dbReference type="eggNOG" id="ENOG50325RF">
    <property type="taxonomic scope" value="Bacteria"/>
</dbReference>
<comment type="caution">
    <text evidence="1">The sequence shown here is derived from an EMBL/GenBank/DDBJ whole genome shotgun (WGS) entry which is preliminary data.</text>
</comment>
<accession>A0A0D8FVW9</accession>